<organism evidence="1 2">
    <name type="scientific">Mycobacterium decipiens</name>
    <dbReference type="NCBI Taxonomy" id="1430326"/>
    <lineage>
        <taxon>Bacteria</taxon>
        <taxon>Bacillati</taxon>
        <taxon>Actinomycetota</taxon>
        <taxon>Actinomycetes</taxon>
        <taxon>Mycobacteriales</taxon>
        <taxon>Mycobacteriaceae</taxon>
        <taxon>Mycobacterium</taxon>
    </lineage>
</organism>
<dbReference type="Proteomes" id="UP000193247">
    <property type="component" value="Unassembled WGS sequence"/>
</dbReference>
<evidence type="ECO:0000313" key="2">
    <source>
        <dbReference type="Proteomes" id="UP000193247"/>
    </source>
</evidence>
<dbReference type="STRING" id="1430326.B8W66_19890"/>
<accession>A0A1X2LQJ9</accession>
<dbReference type="AlphaFoldDB" id="A0A1X2LQJ9"/>
<dbReference type="EMBL" id="NCXP01000035">
    <property type="protein sequence ID" value="OSC38585.1"/>
    <property type="molecule type" value="Genomic_DNA"/>
</dbReference>
<evidence type="ECO:0000313" key="1">
    <source>
        <dbReference type="EMBL" id="OSC38585.1"/>
    </source>
</evidence>
<gene>
    <name evidence="1" type="ORF">B8W66_19890</name>
</gene>
<comment type="caution">
    <text evidence="1">The sequence shown here is derived from an EMBL/GenBank/DDBJ whole genome shotgun (WGS) entry which is preliminary data.</text>
</comment>
<protein>
    <submittedName>
        <fullName evidence="1">Uncharacterized protein</fullName>
    </submittedName>
</protein>
<proteinExistence type="predicted"/>
<keyword evidence="2" id="KW-1185">Reference proteome</keyword>
<reference evidence="1 2" key="1">
    <citation type="submission" date="2017-04" db="EMBL/GenBank/DDBJ databases">
        <title>The new phylogeny of genus Mycobacterium.</title>
        <authorList>
            <person name="Tortoli E."/>
            <person name="Trovato A."/>
            <person name="Cirillo D.M."/>
        </authorList>
    </citation>
    <scope>NUCLEOTIDE SEQUENCE [LARGE SCALE GENOMIC DNA]</scope>
    <source>
        <strain evidence="1 2">TBL 1200985</strain>
    </source>
</reference>
<sequence length="74" mass="7234">MSANPFDDGEGASCHTDLPEASIGAIGAAAVGMTPIAAGSPAGRYPQPMGPAPAPNVPTVAELISLGICRCRSA</sequence>
<name>A0A1X2LQJ9_9MYCO</name>